<feature type="compositionally biased region" description="Polar residues" evidence="8">
    <location>
        <begin position="13"/>
        <end position="36"/>
    </location>
</feature>
<evidence type="ECO:0000259" key="9">
    <source>
        <dbReference type="Pfam" id="PF07522"/>
    </source>
</evidence>
<evidence type="ECO:0000256" key="2">
    <source>
        <dbReference type="ARBA" id="ARBA00010304"/>
    </source>
</evidence>
<dbReference type="GO" id="GO:0035312">
    <property type="term" value="F:5'-3' DNA exonuclease activity"/>
    <property type="evidence" value="ECO:0007669"/>
    <property type="project" value="TreeGrafter"/>
</dbReference>
<dbReference type="FunFam" id="3.40.50.12650:FF:000001">
    <property type="entry name" value="DNA cross-link repair 1A"/>
    <property type="match status" value="1"/>
</dbReference>
<evidence type="ECO:0000256" key="5">
    <source>
        <dbReference type="ARBA" id="ARBA00023242"/>
    </source>
</evidence>
<protein>
    <recommendedName>
        <fullName evidence="6">DNA cross-link repair 1A protein</fullName>
    </recommendedName>
    <alternativeName>
        <fullName evidence="7">SNM1 homolog A</fullName>
    </alternativeName>
</protein>
<dbReference type="GO" id="GO:0036297">
    <property type="term" value="P:interstrand cross-link repair"/>
    <property type="evidence" value="ECO:0007669"/>
    <property type="project" value="TreeGrafter"/>
</dbReference>
<dbReference type="GO" id="GO:0005634">
    <property type="term" value="C:nucleus"/>
    <property type="evidence" value="ECO:0007669"/>
    <property type="project" value="UniProtKB-SubCell"/>
</dbReference>
<dbReference type="Gene3D" id="3.40.50.12650">
    <property type="match status" value="1"/>
</dbReference>
<name>A0A0B7ATJ2_9EUPU</name>
<proteinExistence type="inferred from homology"/>
<feature type="region of interest" description="Disordered" evidence="8">
    <location>
        <begin position="1"/>
        <end position="48"/>
    </location>
</feature>
<evidence type="ECO:0000256" key="1">
    <source>
        <dbReference type="ARBA" id="ARBA00004123"/>
    </source>
</evidence>
<dbReference type="PANTHER" id="PTHR23240">
    <property type="entry name" value="DNA CROSS-LINK REPAIR PROTEIN PSO2/SNM1-RELATED"/>
    <property type="match status" value="1"/>
</dbReference>
<evidence type="ECO:0000256" key="8">
    <source>
        <dbReference type="SAM" id="MobiDB-lite"/>
    </source>
</evidence>
<dbReference type="GO" id="GO:0006303">
    <property type="term" value="P:double-strand break repair via nonhomologous end joining"/>
    <property type="evidence" value="ECO:0007669"/>
    <property type="project" value="TreeGrafter"/>
</dbReference>
<dbReference type="SUPFAM" id="SSF56281">
    <property type="entry name" value="Metallo-hydrolase/oxidoreductase"/>
    <property type="match status" value="1"/>
</dbReference>
<feature type="domain" description="Metallo-beta-lactamase" evidence="10">
    <location>
        <begin position="578"/>
        <end position="699"/>
    </location>
</feature>
<comment type="similarity">
    <text evidence="2">Belongs to the DNA repair metallo-beta-lactamase (DRMBL) family.</text>
</comment>
<dbReference type="FunFam" id="3.60.15.10:FF:000010">
    <property type="entry name" value="DNA cross-link repair 1A"/>
    <property type="match status" value="1"/>
</dbReference>
<dbReference type="InterPro" id="IPR036866">
    <property type="entry name" value="RibonucZ/Hydroxyglut_hydro"/>
</dbReference>
<dbReference type="Gene3D" id="3.60.15.10">
    <property type="entry name" value="Ribonuclease Z/Hydroxyacylglutathione hydrolase-like"/>
    <property type="match status" value="1"/>
</dbReference>
<evidence type="ECO:0000313" key="11">
    <source>
        <dbReference type="EMBL" id="CEK84183.1"/>
    </source>
</evidence>
<comment type="subcellular location">
    <subcellularLocation>
        <location evidence="1">Nucleus</location>
    </subcellularLocation>
</comment>
<sequence>MGKETDEDEIWNYKSSTKGRAQANKQSNVSGSSTHMNMRRKSRKQDEAQKNIINLQADAEQLKTVQPADSIQKNEVAEVIDVDLEIENDLVALKVSGNRKTLNKEMNRCNNSVQSKNSDNFSSGSIIYKTNLKSKVSKSKKLSNNKTITTKLSPSKSSRKVSLSCKKPLECSNIDKYFSPTKDKGKTKRKSSESVDNIFDFTDDELMFVQENVSSISETGEKVSEKPLKIISSQNHYSTNLLDCSVKSDNSTEKPTVQENMLSCFKNIDRVDRDNAISPKKDVDVNSCGHDNEIIEEMPDNLAVSVKDDQNLAMRNYDSSLDNCLESVSYQVCCDTSAGGFLADEDAFGLHSSIEDDICRDNNELHMSSSSSDCTGFTHCILSSDHDSILVTADSLPSIKTSSLLDNNSGGLLTTANNKHDDNGKSSCVQNNIPTSPNKHSLLTAANKQTSIFSFFKAKFGSGSKVSQSLSNKFNINSNSSCTSTSSHEVPKVTARPNLYRGQTTSATAASSSYAALKSQKQWLQKSSSTVDNQTDVETEKLQQGNARVKKQCPFYKKIPNTSITVDAFSYGVIPGCEVYVLTHFHCDHYGGLTKRFAQPIFCSQATGNLVEQRLGVNNKWINRLPMWKPCQVAGVTLTLMEANHCPGAVMILFELKDGRKHLHTGDFRACPDMEEYPMLKEVTTSDLYLDTTYCNPSYTFPTQSEVINCAVSLALAYVAENPHALIVCGTYTIGKEKIFTAIARALNSKICVTRDKKKVLDCLDDKELQSKVTLDWSKGQVHVLPMGKLTQKALFEHHACHPQFKTVLAIEPTGWTYSGKTSLENISPKWSKNGVTLYGLPYSEHSSYLELKRFIQFLRPKKIIPTVNNGKPEIRKTMEDTFAQWMRESRDSRKPSSVSAQQRNMHT</sequence>
<accession>A0A0B7ATJ2</accession>
<evidence type="ECO:0000256" key="6">
    <source>
        <dbReference type="ARBA" id="ARBA00069609"/>
    </source>
</evidence>
<feature type="compositionally biased region" description="Polar residues" evidence="8">
    <location>
        <begin position="896"/>
        <end position="908"/>
    </location>
</feature>
<dbReference type="InterPro" id="IPR011084">
    <property type="entry name" value="DRMBL"/>
</dbReference>
<feature type="compositionally biased region" description="Acidic residues" evidence="8">
    <location>
        <begin position="1"/>
        <end position="10"/>
    </location>
</feature>
<dbReference type="PANTHER" id="PTHR23240:SF6">
    <property type="entry name" value="DNA CROSS-LINK REPAIR 1A PROTEIN"/>
    <property type="match status" value="1"/>
</dbReference>
<keyword evidence="4" id="KW-0234">DNA repair</keyword>
<dbReference type="Pfam" id="PF07522">
    <property type="entry name" value="DRMBL"/>
    <property type="match status" value="1"/>
</dbReference>
<dbReference type="GO" id="GO:0003684">
    <property type="term" value="F:damaged DNA binding"/>
    <property type="evidence" value="ECO:0007669"/>
    <property type="project" value="TreeGrafter"/>
</dbReference>
<dbReference type="InterPro" id="IPR001279">
    <property type="entry name" value="Metallo-B-lactamas"/>
</dbReference>
<feature type="region of interest" description="Disordered" evidence="8">
    <location>
        <begin position="887"/>
        <end position="908"/>
    </location>
</feature>
<dbReference type="EMBL" id="HACG01037318">
    <property type="protein sequence ID" value="CEK84183.1"/>
    <property type="molecule type" value="Transcribed_RNA"/>
</dbReference>
<keyword evidence="3" id="KW-0227">DNA damage</keyword>
<evidence type="ECO:0000256" key="4">
    <source>
        <dbReference type="ARBA" id="ARBA00023204"/>
    </source>
</evidence>
<organism evidence="11">
    <name type="scientific">Arion vulgaris</name>
    <dbReference type="NCBI Taxonomy" id="1028688"/>
    <lineage>
        <taxon>Eukaryota</taxon>
        <taxon>Metazoa</taxon>
        <taxon>Spiralia</taxon>
        <taxon>Lophotrochozoa</taxon>
        <taxon>Mollusca</taxon>
        <taxon>Gastropoda</taxon>
        <taxon>Heterobranchia</taxon>
        <taxon>Euthyneura</taxon>
        <taxon>Panpulmonata</taxon>
        <taxon>Eupulmonata</taxon>
        <taxon>Stylommatophora</taxon>
        <taxon>Helicina</taxon>
        <taxon>Arionoidea</taxon>
        <taxon>Arionidae</taxon>
        <taxon>Arion</taxon>
    </lineage>
</organism>
<feature type="domain" description="DNA repair metallo-beta-lactamase" evidence="9">
    <location>
        <begin position="768"/>
        <end position="871"/>
    </location>
</feature>
<reference evidence="11" key="1">
    <citation type="submission" date="2014-12" db="EMBL/GenBank/DDBJ databases">
        <title>Insight into the proteome of Arion vulgaris.</title>
        <authorList>
            <person name="Aradska J."/>
            <person name="Bulat T."/>
            <person name="Smidak R."/>
            <person name="Sarate P."/>
            <person name="Gangsoo J."/>
            <person name="Sialana F."/>
            <person name="Bilban M."/>
            <person name="Lubec G."/>
        </authorList>
    </citation>
    <scope>NUCLEOTIDE SEQUENCE</scope>
    <source>
        <tissue evidence="11">Skin</tissue>
    </source>
</reference>
<keyword evidence="5" id="KW-0539">Nucleus</keyword>
<gene>
    <name evidence="11" type="primary">ORF141179</name>
</gene>
<dbReference type="Pfam" id="PF12706">
    <property type="entry name" value="Lactamase_B_2"/>
    <property type="match status" value="1"/>
</dbReference>
<evidence type="ECO:0000256" key="7">
    <source>
        <dbReference type="ARBA" id="ARBA00078423"/>
    </source>
</evidence>
<evidence type="ECO:0000256" key="3">
    <source>
        <dbReference type="ARBA" id="ARBA00022763"/>
    </source>
</evidence>
<evidence type="ECO:0000259" key="10">
    <source>
        <dbReference type="Pfam" id="PF12706"/>
    </source>
</evidence>
<dbReference type="CDD" id="cd16273">
    <property type="entry name" value="SNM1A-1C-like_MBL-fold"/>
    <property type="match status" value="1"/>
</dbReference>
<dbReference type="AlphaFoldDB" id="A0A0B7ATJ2"/>